<keyword evidence="9" id="KW-0645">Protease</keyword>
<dbReference type="CDD" id="cd01087">
    <property type="entry name" value="Prolidase"/>
    <property type="match status" value="1"/>
</dbReference>
<dbReference type="EC" id="3.4.11.9" evidence="4"/>
<dbReference type="SUPFAM" id="SSF53092">
    <property type="entry name" value="Creatinase/prolidase N-terminal domain"/>
    <property type="match status" value="1"/>
</dbReference>
<gene>
    <name evidence="9" type="ORF">NZD89_19525</name>
</gene>
<dbReference type="Pfam" id="PF05195">
    <property type="entry name" value="AMP_N"/>
    <property type="match status" value="1"/>
</dbReference>
<evidence type="ECO:0000256" key="1">
    <source>
        <dbReference type="ARBA" id="ARBA00001424"/>
    </source>
</evidence>
<evidence type="ECO:0000256" key="7">
    <source>
        <dbReference type="ARBA" id="ARBA00023211"/>
    </source>
</evidence>
<dbReference type="InterPro" id="IPR007865">
    <property type="entry name" value="Aminopep_P_N"/>
</dbReference>
<keyword evidence="9" id="KW-0031">Aminopeptidase</keyword>
<reference evidence="9" key="1">
    <citation type="submission" date="2022-08" db="EMBL/GenBank/DDBJ databases">
        <title>Alicyclobacillus fastidiosus DSM 17978, complete genome.</title>
        <authorList>
            <person name="Wang Q."/>
            <person name="Cai R."/>
            <person name="Wang Z."/>
        </authorList>
    </citation>
    <scope>NUCLEOTIDE SEQUENCE</scope>
    <source>
        <strain evidence="9">DSM 17978</strain>
    </source>
</reference>
<comment type="catalytic activity">
    <reaction evidence="1">
        <text>Release of any N-terminal amino acid, including proline, that is linked to proline, even from a dipeptide or tripeptide.</text>
        <dbReference type="EC" id="3.4.11.9"/>
    </reaction>
</comment>
<evidence type="ECO:0000313" key="10">
    <source>
        <dbReference type="Proteomes" id="UP001164761"/>
    </source>
</evidence>
<dbReference type="InterPro" id="IPR036005">
    <property type="entry name" value="Creatinase/aminopeptidase-like"/>
</dbReference>
<accession>A0ABY6ZC82</accession>
<evidence type="ECO:0000256" key="6">
    <source>
        <dbReference type="ARBA" id="ARBA00022801"/>
    </source>
</evidence>
<feature type="domain" description="Aminopeptidase P N-terminal" evidence="8">
    <location>
        <begin position="1"/>
        <end position="136"/>
    </location>
</feature>
<name>A0ABY6ZC82_9BACL</name>
<dbReference type="SUPFAM" id="SSF55920">
    <property type="entry name" value="Creatinase/aminopeptidase"/>
    <property type="match status" value="1"/>
</dbReference>
<evidence type="ECO:0000256" key="5">
    <source>
        <dbReference type="ARBA" id="ARBA00022723"/>
    </source>
</evidence>
<dbReference type="InterPro" id="IPR029149">
    <property type="entry name" value="Creatin/AminoP/Spt16_N"/>
</dbReference>
<dbReference type="SMART" id="SM01011">
    <property type="entry name" value="AMP_N"/>
    <property type="match status" value="1"/>
</dbReference>
<dbReference type="InterPro" id="IPR000994">
    <property type="entry name" value="Pept_M24"/>
</dbReference>
<sequence length="412" mass="47116">MNQDFFMRNRAHVASRVKDNSILILFSGKSVQKSADELYPFSVNRNFYYLTGLDYEGAILLVEKKDAGVKETLFIEAGSEHKEKWNGKMLTSKEAKEISGVEQVKYLENFYPELERYLRTGKFTDVYLDLERYGWNVAVSLEQSFAEEIKSKYPHILLNDIYHQICELRTRKYPEEVELIRKALECANSGFQSMLSNTHIGVMEYELEAHFDFAIKRLGSKMAYAPIVGGGINATIMHYIKNNQEVKDGDLILADVGAEYHYYKSDITRTFPANGRFSARQRKIYDIVLKAELDTIACIKPGVRHGYLNEVTCNVLAQGLRDLGVIVEDSELEKYYFYNVSHYLGLDTHDVGAYDVLRPGMVLTVEPGIYLPDESLGIRIEDNVLVTEDGYEILSKDIIRTADEIEAFMAAR</sequence>
<keyword evidence="5" id="KW-0479">Metal-binding</keyword>
<dbReference type="RefSeq" id="WP_268004399.1">
    <property type="nucleotide sequence ID" value="NZ_BSUT01000001.1"/>
</dbReference>
<dbReference type="Proteomes" id="UP001164761">
    <property type="component" value="Chromosome"/>
</dbReference>
<keyword evidence="7" id="KW-0464">Manganese</keyword>
<evidence type="ECO:0000259" key="8">
    <source>
        <dbReference type="SMART" id="SM01011"/>
    </source>
</evidence>
<evidence type="ECO:0000256" key="2">
    <source>
        <dbReference type="ARBA" id="ARBA00001936"/>
    </source>
</evidence>
<keyword evidence="10" id="KW-1185">Reference proteome</keyword>
<evidence type="ECO:0000256" key="4">
    <source>
        <dbReference type="ARBA" id="ARBA00012574"/>
    </source>
</evidence>
<dbReference type="PANTHER" id="PTHR43226:SF4">
    <property type="entry name" value="XAA-PRO AMINOPEPTIDASE 3"/>
    <property type="match status" value="1"/>
</dbReference>
<organism evidence="9 10">
    <name type="scientific">Alicyclobacillus fastidiosus</name>
    <dbReference type="NCBI Taxonomy" id="392011"/>
    <lineage>
        <taxon>Bacteria</taxon>
        <taxon>Bacillati</taxon>
        <taxon>Bacillota</taxon>
        <taxon>Bacilli</taxon>
        <taxon>Bacillales</taxon>
        <taxon>Alicyclobacillaceae</taxon>
        <taxon>Alicyclobacillus</taxon>
    </lineage>
</organism>
<comment type="similarity">
    <text evidence="3">Belongs to the peptidase M24B family.</text>
</comment>
<dbReference type="GO" id="GO:0004177">
    <property type="term" value="F:aminopeptidase activity"/>
    <property type="evidence" value="ECO:0007669"/>
    <property type="project" value="UniProtKB-KW"/>
</dbReference>
<proteinExistence type="inferred from homology"/>
<comment type="cofactor">
    <cofactor evidence="2">
        <name>Mn(2+)</name>
        <dbReference type="ChEBI" id="CHEBI:29035"/>
    </cofactor>
</comment>
<dbReference type="Gene3D" id="3.40.350.10">
    <property type="entry name" value="Creatinase/prolidase N-terminal domain"/>
    <property type="match status" value="1"/>
</dbReference>
<dbReference type="EMBL" id="CP104067">
    <property type="protein sequence ID" value="WAH40500.1"/>
    <property type="molecule type" value="Genomic_DNA"/>
</dbReference>
<dbReference type="Pfam" id="PF00557">
    <property type="entry name" value="Peptidase_M24"/>
    <property type="match status" value="1"/>
</dbReference>
<evidence type="ECO:0000313" key="9">
    <source>
        <dbReference type="EMBL" id="WAH40500.1"/>
    </source>
</evidence>
<protein>
    <recommendedName>
        <fullName evidence="4">Xaa-Pro aminopeptidase</fullName>
        <ecNumber evidence="4">3.4.11.9</ecNumber>
    </recommendedName>
</protein>
<keyword evidence="6" id="KW-0378">Hydrolase</keyword>
<evidence type="ECO:0000256" key="3">
    <source>
        <dbReference type="ARBA" id="ARBA00008766"/>
    </source>
</evidence>
<dbReference type="InterPro" id="IPR052433">
    <property type="entry name" value="X-Pro_dipept-like"/>
</dbReference>
<dbReference type="PANTHER" id="PTHR43226">
    <property type="entry name" value="XAA-PRO AMINOPEPTIDASE 3"/>
    <property type="match status" value="1"/>
</dbReference>
<dbReference type="Gene3D" id="3.90.230.10">
    <property type="entry name" value="Creatinase/methionine aminopeptidase superfamily"/>
    <property type="match status" value="1"/>
</dbReference>